<organism evidence="1">
    <name type="scientific">marine sediment metagenome</name>
    <dbReference type="NCBI Taxonomy" id="412755"/>
    <lineage>
        <taxon>unclassified sequences</taxon>
        <taxon>metagenomes</taxon>
        <taxon>ecological metagenomes</taxon>
    </lineage>
</organism>
<comment type="caution">
    <text evidence="1">The sequence shown here is derived from an EMBL/GenBank/DDBJ whole genome shotgun (WGS) entry which is preliminary data.</text>
</comment>
<reference evidence="1" key="1">
    <citation type="journal article" date="2014" name="Front. Microbiol.">
        <title>High frequency of phylogenetically diverse reductive dehalogenase-homologous genes in deep subseafloor sedimentary metagenomes.</title>
        <authorList>
            <person name="Kawai M."/>
            <person name="Futagami T."/>
            <person name="Toyoda A."/>
            <person name="Takaki Y."/>
            <person name="Nishi S."/>
            <person name="Hori S."/>
            <person name="Arai W."/>
            <person name="Tsubouchi T."/>
            <person name="Morono Y."/>
            <person name="Uchiyama I."/>
            <person name="Ito T."/>
            <person name="Fujiyama A."/>
            <person name="Inagaki F."/>
            <person name="Takami H."/>
        </authorList>
    </citation>
    <scope>NUCLEOTIDE SEQUENCE</scope>
    <source>
        <strain evidence="1">Expedition CK06-06</strain>
    </source>
</reference>
<protein>
    <submittedName>
        <fullName evidence="1">Uncharacterized protein</fullName>
    </submittedName>
</protein>
<gene>
    <name evidence="1" type="ORF">S06H3_49098</name>
</gene>
<evidence type="ECO:0000313" key="1">
    <source>
        <dbReference type="EMBL" id="GAI33281.1"/>
    </source>
</evidence>
<dbReference type="AlphaFoldDB" id="X1NST0"/>
<sequence>KLQHDWLWRKVGASGVRRVETDEVLGDEDIPKTPKIQRLVRPEKLIGIPSPEYETKIDFDAIVKKIPKDDIEKNWKKILDSIKYDKEKWVISKTRLEQIRKLYVGKIRRMEIETVEDIELKETEEKIKLSKDELIDLLKEEVVEMASNLLFEAGFGGLKKGILYNTIMEFDHRPYQAWQ</sequence>
<accession>X1NST0</accession>
<feature type="non-terminal residue" evidence="1">
    <location>
        <position position="1"/>
    </location>
</feature>
<proteinExistence type="predicted"/>
<name>X1NST0_9ZZZZ</name>
<dbReference type="EMBL" id="BARV01030984">
    <property type="protein sequence ID" value="GAI33281.1"/>
    <property type="molecule type" value="Genomic_DNA"/>
</dbReference>